<dbReference type="AlphaFoldDB" id="A0A502CLE2"/>
<dbReference type="HAMAP" id="MF_00019">
    <property type="entry name" value="PlsX"/>
    <property type="match status" value="1"/>
</dbReference>
<dbReference type="EC" id="2.3.1.274" evidence="8 10"/>
<dbReference type="OrthoDB" id="9806408at2"/>
<dbReference type="Proteomes" id="UP000318413">
    <property type="component" value="Unassembled WGS sequence"/>
</dbReference>
<comment type="catalytic activity">
    <reaction evidence="1 10">
        <text>a fatty acyl-[ACP] + phosphate = an acyl phosphate + holo-[ACP]</text>
        <dbReference type="Rhea" id="RHEA:42292"/>
        <dbReference type="Rhea" id="RHEA-COMP:9685"/>
        <dbReference type="Rhea" id="RHEA-COMP:14125"/>
        <dbReference type="ChEBI" id="CHEBI:43474"/>
        <dbReference type="ChEBI" id="CHEBI:59918"/>
        <dbReference type="ChEBI" id="CHEBI:64479"/>
        <dbReference type="ChEBI" id="CHEBI:138651"/>
        <dbReference type="EC" id="2.3.1.274"/>
    </reaction>
</comment>
<dbReference type="PIRSF" id="PIRSF002465">
    <property type="entry name" value="Phsphlp_syn_PlsX"/>
    <property type="match status" value="1"/>
</dbReference>
<dbReference type="NCBIfam" id="TIGR00182">
    <property type="entry name" value="plsX"/>
    <property type="match status" value="1"/>
</dbReference>
<keyword evidence="12" id="KW-1185">Reference proteome</keyword>
<dbReference type="GO" id="GO:0005737">
    <property type="term" value="C:cytoplasm"/>
    <property type="evidence" value="ECO:0007669"/>
    <property type="project" value="UniProtKB-SubCell"/>
</dbReference>
<dbReference type="GO" id="GO:0043811">
    <property type="term" value="F:phosphate:acyl-[acyl carrier protein] acyltransferase activity"/>
    <property type="evidence" value="ECO:0007669"/>
    <property type="project" value="UniProtKB-UniRule"/>
</dbReference>
<dbReference type="InterPro" id="IPR012281">
    <property type="entry name" value="Phospholipid_synth_PlsX-like"/>
</dbReference>
<dbReference type="GO" id="GO:0008654">
    <property type="term" value="P:phospholipid biosynthetic process"/>
    <property type="evidence" value="ECO:0007669"/>
    <property type="project" value="UniProtKB-KW"/>
</dbReference>
<proteinExistence type="inferred from homology"/>
<evidence type="ECO:0000256" key="1">
    <source>
        <dbReference type="ARBA" id="ARBA00001232"/>
    </source>
</evidence>
<organism evidence="11 12">
    <name type="scientific">Sphingomonas oligophenolica</name>
    <dbReference type="NCBI Taxonomy" id="301154"/>
    <lineage>
        <taxon>Bacteria</taxon>
        <taxon>Pseudomonadati</taxon>
        <taxon>Pseudomonadota</taxon>
        <taxon>Alphaproteobacteria</taxon>
        <taxon>Sphingomonadales</taxon>
        <taxon>Sphingomonadaceae</taxon>
        <taxon>Sphingomonas</taxon>
    </lineage>
</organism>
<keyword evidence="3 10" id="KW-0444">Lipid biosynthesis</keyword>
<keyword evidence="7 10" id="KW-1208">Phospholipid metabolism</keyword>
<evidence type="ECO:0000256" key="3">
    <source>
        <dbReference type="ARBA" id="ARBA00022516"/>
    </source>
</evidence>
<keyword evidence="6 10" id="KW-0594">Phospholipid biosynthesis</keyword>
<keyword evidence="4 10" id="KW-0808">Transferase</keyword>
<dbReference type="InterPro" id="IPR003664">
    <property type="entry name" value="FA_synthesis"/>
</dbReference>
<name>A0A502CLE2_9SPHN</name>
<dbReference type="Gene3D" id="3.40.718.10">
    <property type="entry name" value="Isopropylmalate Dehydrogenase"/>
    <property type="match status" value="1"/>
</dbReference>
<comment type="function">
    <text evidence="10">Catalyzes the reversible formation of acyl-phosphate (acyl-PO(4)) from acyl-[acyl-carrier-protein] (acyl-ACP). This enzyme utilizes acyl-ACP as fatty acyl donor, but not acyl-CoA.</text>
</comment>
<sequence length="343" mass="35784">MPDNSTIAVDAMGGDEGLAVMLAGVARARHQFEGMRFLLVGDEARIAAGLESHPNLSQHSEIVHAPGVVEASEKPSQAMRRAKSTSMGIAIDLVKKGRAGAAVSAGNTGALMAMAKLSLRTLPGIDRPALAAPLPTLGANDVIMLDLGANTECDARNLIQFAVMGAAYARVVLDLEAPRVALLNIGSEDQKGTDVIREAAAVLRAQTHLPMTFTGFVEGDRLARGDHDVIVCDGFAGNIALKTAEGTARFVADLLKRAFSSSARSKLGFLISRPATKLLRDHLDPNNHNGAVFLGLGGIVLKSHGGANELGVATAIGNAAKLVRADFTRRIAEDLAHVEQAAA</sequence>
<evidence type="ECO:0000256" key="4">
    <source>
        <dbReference type="ARBA" id="ARBA00022679"/>
    </source>
</evidence>
<evidence type="ECO:0000256" key="6">
    <source>
        <dbReference type="ARBA" id="ARBA00023209"/>
    </source>
</evidence>
<evidence type="ECO:0000256" key="5">
    <source>
        <dbReference type="ARBA" id="ARBA00023098"/>
    </source>
</evidence>
<evidence type="ECO:0000256" key="8">
    <source>
        <dbReference type="ARBA" id="ARBA00024069"/>
    </source>
</evidence>
<dbReference type="SUPFAM" id="SSF53659">
    <property type="entry name" value="Isocitrate/Isopropylmalate dehydrogenase-like"/>
    <property type="match status" value="1"/>
</dbReference>
<dbReference type="GO" id="GO:0006633">
    <property type="term" value="P:fatty acid biosynthetic process"/>
    <property type="evidence" value="ECO:0007669"/>
    <property type="project" value="UniProtKB-UniRule"/>
</dbReference>
<evidence type="ECO:0000313" key="11">
    <source>
        <dbReference type="EMBL" id="TPG13562.1"/>
    </source>
</evidence>
<comment type="subcellular location">
    <subcellularLocation>
        <location evidence="10">Cytoplasm</location>
    </subcellularLocation>
    <text evidence="10">Associated with the membrane possibly through PlsY.</text>
</comment>
<keyword evidence="2 10" id="KW-0963">Cytoplasm</keyword>
<evidence type="ECO:0000256" key="10">
    <source>
        <dbReference type="HAMAP-Rule" id="MF_00019"/>
    </source>
</evidence>
<comment type="similarity">
    <text evidence="10">Belongs to the PlsX family.</text>
</comment>
<evidence type="ECO:0000256" key="9">
    <source>
        <dbReference type="ARBA" id="ARBA00046608"/>
    </source>
</evidence>
<accession>A0A502CLE2</accession>
<keyword evidence="11" id="KW-0012">Acyltransferase</keyword>
<gene>
    <name evidence="10 11" type="primary">plsX</name>
    <name evidence="11" type="ORF">EAH84_05040</name>
</gene>
<evidence type="ECO:0000313" key="12">
    <source>
        <dbReference type="Proteomes" id="UP000318413"/>
    </source>
</evidence>
<dbReference type="Pfam" id="PF02504">
    <property type="entry name" value="FA_synthesis"/>
    <property type="match status" value="1"/>
</dbReference>
<comment type="pathway">
    <text evidence="10">Lipid metabolism; phospholipid metabolism.</text>
</comment>
<dbReference type="EMBL" id="RCZK01000003">
    <property type="protein sequence ID" value="TPG13562.1"/>
    <property type="molecule type" value="Genomic_DNA"/>
</dbReference>
<protein>
    <recommendedName>
        <fullName evidence="8 10">Phosphate acyltransferase</fullName>
        <ecNumber evidence="8 10">2.3.1.274</ecNumber>
    </recommendedName>
    <alternativeName>
        <fullName evidence="10">Acyl-ACP phosphotransacylase</fullName>
    </alternativeName>
    <alternativeName>
        <fullName evidence="10">Acyl-[acyl-carrier-protein]--phosphate acyltransferase</fullName>
    </alternativeName>
    <alternativeName>
        <fullName evidence="10">Phosphate-acyl-ACP acyltransferase</fullName>
    </alternativeName>
</protein>
<comment type="caution">
    <text evidence="11">The sequence shown here is derived from an EMBL/GenBank/DDBJ whole genome shotgun (WGS) entry which is preliminary data.</text>
</comment>
<reference evidence="11 12" key="1">
    <citation type="journal article" date="2019" name="Environ. Microbiol.">
        <title>Species interactions and distinct microbial communities in high Arctic permafrost affected cryosols are associated with the CH4 and CO2 gas fluxes.</title>
        <authorList>
            <person name="Altshuler I."/>
            <person name="Hamel J."/>
            <person name="Turney S."/>
            <person name="Magnuson E."/>
            <person name="Levesque R."/>
            <person name="Greer C."/>
            <person name="Whyte L.G."/>
        </authorList>
    </citation>
    <scope>NUCLEOTIDE SEQUENCE [LARGE SCALE GENOMIC DNA]</scope>
    <source>
        <strain evidence="11 12">S5.1</strain>
    </source>
</reference>
<dbReference type="UniPathway" id="UPA00085"/>
<dbReference type="RefSeq" id="WP_140868726.1">
    <property type="nucleotide sequence ID" value="NZ_RCZK01000003.1"/>
</dbReference>
<comment type="subunit">
    <text evidence="9 10">Homodimer. Probably interacts with PlsY.</text>
</comment>
<evidence type="ECO:0000256" key="7">
    <source>
        <dbReference type="ARBA" id="ARBA00023264"/>
    </source>
</evidence>
<keyword evidence="5 10" id="KW-0443">Lipid metabolism</keyword>
<evidence type="ECO:0000256" key="2">
    <source>
        <dbReference type="ARBA" id="ARBA00022490"/>
    </source>
</evidence>
<dbReference type="PANTHER" id="PTHR30100">
    <property type="entry name" value="FATTY ACID/PHOSPHOLIPID SYNTHESIS PROTEIN PLSX"/>
    <property type="match status" value="1"/>
</dbReference>
<dbReference type="PANTHER" id="PTHR30100:SF1">
    <property type="entry name" value="PHOSPHATE ACYLTRANSFERASE"/>
    <property type="match status" value="1"/>
</dbReference>